<keyword evidence="1" id="KW-0805">Transcription regulation</keyword>
<dbReference type="Proteomes" id="UP000484076">
    <property type="component" value="Unassembled WGS sequence"/>
</dbReference>
<dbReference type="GO" id="GO:0003700">
    <property type="term" value="F:DNA-binding transcription factor activity"/>
    <property type="evidence" value="ECO:0007669"/>
    <property type="project" value="InterPro"/>
</dbReference>
<keyword evidence="6" id="KW-1185">Reference proteome</keyword>
<dbReference type="PROSITE" id="PS00041">
    <property type="entry name" value="HTH_ARAC_FAMILY_1"/>
    <property type="match status" value="1"/>
</dbReference>
<dbReference type="Pfam" id="PF06719">
    <property type="entry name" value="AraC_N"/>
    <property type="match status" value="1"/>
</dbReference>
<sequence length="298" mass="32863">MESGLIGAIADYITAHGGPDAVSPTPVPGIVLICSTETRMPFRKIYKPSLCIVVQGAKRIELTDQIIDYAAGMALAVSIEMPGIGSITGATRAAPFMGMVMEFDNDILRNVLSRLEEPPCPAHDGLGAFVEHLSAQQQDCLMRLVRLFSTPDAVPVLYPAILQELYFWLLTGPNGGAIARIIQPDSHTRRIADAIYLLRKEYHRPIRVEEMADAARMSPSSFHQHFKALTAMTPLQYQKQLRLIEARRLMVTQASTVTRAAFDVGYESASQFSRDYTRLFGTAPKRDAMTLKSLAIPV</sequence>
<dbReference type="PANTHER" id="PTHR43436">
    <property type="entry name" value="ARAC-FAMILY TRANSCRIPTIONAL REGULATOR"/>
    <property type="match status" value="1"/>
</dbReference>
<dbReference type="SUPFAM" id="SSF46689">
    <property type="entry name" value="Homeodomain-like"/>
    <property type="match status" value="2"/>
</dbReference>
<accession>A0A8X8H3C5</accession>
<dbReference type="AlphaFoldDB" id="A0A8X8H3C5"/>
<keyword evidence="2" id="KW-0238">DNA-binding</keyword>
<protein>
    <submittedName>
        <fullName evidence="5">AraC family transcriptional regulator</fullName>
    </submittedName>
</protein>
<evidence type="ECO:0000313" key="6">
    <source>
        <dbReference type="Proteomes" id="UP000484076"/>
    </source>
</evidence>
<name>A0A8X8H3C5_9RHOB</name>
<comment type="caution">
    <text evidence="5">The sequence shown here is derived from an EMBL/GenBank/DDBJ whole genome shotgun (WGS) entry which is preliminary data.</text>
</comment>
<dbReference type="RefSeq" id="WP_152827098.1">
    <property type="nucleotide sequence ID" value="NZ_WHUT02000008.1"/>
</dbReference>
<feature type="domain" description="HTH araC/xylS-type" evidence="4">
    <location>
        <begin position="192"/>
        <end position="290"/>
    </location>
</feature>
<dbReference type="InterPro" id="IPR009057">
    <property type="entry name" value="Homeodomain-like_sf"/>
</dbReference>
<dbReference type="GO" id="GO:0043565">
    <property type="term" value="F:sequence-specific DNA binding"/>
    <property type="evidence" value="ECO:0007669"/>
    <property type="project" value="InterPro"/>
</dbReference>
<dbReference type="PROSITE" id="PS01124">
    <property type="entry name" value="HTH_ARAC_FAMILY_2"/>
    <property type="match status" value="1"/>
</dbReference>
<dbReference type="Pfam" id="PF12833">
    <property type="entry name" value="HTH_18"/>
    <property type="match status" value="1"/>
</dbReference>
<evidence type="ECO:0000256" key="3">
    <source>
        <dbReference type="ARBA" id="ARBA00023163"/>
    </source>
</evidence>
<dbReference type="InterPro" id="IPR018062">
    <property type="entry name" value="HTH_AraC-typ_CS"/>
</dbReference>
<gene>
    <name evidence="5" type="ORF">GEU84_013875</name>
</gene>
<organism evidence="5 6">
    <name type="scientific">Fertoeibacter niger</name>
    <dbReference type="NCBI Taxonomy" id="2656921"/>
    <lineage>
        <taxon>Bacteria</taxon>
        <taxon>Pseudomonadati</taxon>
        <taxon>Pseudomonadota</taxon>
        <taxon>Alphaproteobacteria</taxon>
        <taxon>Rhodobacterales</taxon>
        <taxon>Paracoccaceae</taxon>
        <taxon>Fertoeibacter</taxon>
    </lineage>
</organism>
<dbReference type="Gene3D" id="1.10.10.60">
    <property type="entry name" value="Homeodomain-like"/>
    <property type="match status" value="2"/>
</dbReference>
<evidence type="ECO:0000313" key="5">
    <source>
        <dbReference type="EMBL" id="NUB45482.1"/>
    </source>
</evidence>
<dbReference type="InterPro" id="IPR009594">
    <property type="entry name" value="Tscrpt_reg_HTH_AraC_N"/>
</dbReference>
<dbReference type="InterPro" id="IPR018060">
    <property type="entry name" value="HTH_AraC"/>
</dbReference>
<proteinExistence type="predicted"/>
<keyword evidence="3" id="KW-0804">Transcription</keyword>
<evidence type="ECO:0000256" key="1">
    <source>
        <dbReference type="ARBA" id="ARBA00023015"/>
    </source>
</evidence>
<evidence type="ECO:0000256" key="2">
    <source>
        <dbReference type="ARBA" id="ARBA00023125"/>
    </source>
</evidence>
<dbReference type="EMBL" id="WHUT02000008">
    <property type="protein sequence ID" value="NUB45482.1"/>
    <property type="molecule type" value="Genomic_DNA"/>
</dbReference>
<dbReference type="SMART" id="SM00342">
    <property type="entry name" value="HTH_ARAC"/>
    <property type="match status" value="1"/>
</dbReference>
<evidence type="ECO:0000259" key="4">
    <source>
        <dbReference type="PROSITE" id="PS01124"/>
    </source>
</evidence>
<dbReference type="PANTHER" id="PTHR43436:SF1">
    <property type="entry name" value="TRANSCRIPTIONAL REGULATORY PROTEIN"/>
    <property type="match status" value="1"/>
</dbReference>
<reference evidence="5" key="1">
    <citation type="submission" date="2020-05" db="EMBL/GenBank/DDBJ databases">
        <title>Fertoebacter nigrum gen. nov., sp. nov., a new member of the family Rhodobacteraceae.</title>
        <authorList>
            <person name="Szuroczki S."/>
            <person name="Abbaszade G."/>
            <person name="Buni D."/>
            <person name="Schumann P."/>
            <person name="Toth E."/>
        </authorList>
    </citation>
    <scope>NUCLEOTIDE SEQUENCE</scope>
    <source>
        <strain evidence="5">RG-N-1a</strain>
    </source>
</reference>